<accession>A0ABY1JDB4</accession>
<dbReference type="SUPFAM" id="SSF159713">
    <property type="entry name" value="Dhaf3308-like"/>
    <property type="match status" value="1"/>
</dbReference>
<proteinExistence type="predicted"/>
<gene>
    <name evidence="3" type="ORF">SAMN05444368_1142</name>
</gene>
<organism evidence="3 4">
    <name type="scientific">Acetomicrobium flavidum</name>
    <dbReference type="NCBI Taxonomy" id="49896"/>
    <lineage>
        <taxon>Bacteria</taxon>
        <taxon>Thermotogati</taxon>
        <taxon>Synergistota</taxon>
        <taxon>Synergistia</taxon>
        <taxon>Synergistales</taxon>
        <taxon>Acetomicrobiaceae</taxon>
        <taxon>Acetomicrobium</taxon>
    </lineage>
</organism>
<name>A0ABY1JDB4_9BACT</name>
<comment type="caution">
    <text evidence="3">The sequence shown here is derived from an EMBL/GenBank/DDBJ whole genome shotgun (WGS) entry which is preliminary data.</text>
</comment>
<evidence type="ECO:0000259" key="1">
    <source>
        <dbReference type="Pfam" id="PF04016"/>
    </source>
</evidence>
<dbReference type="InterPro" id="IPR007161">
    <property type="entry name" value="DUF364"/>
</dbReference>
<evidence type="ECO:0000313" key="3">
    <source>
        <dbReference type="EMBL" id="SIN68197.1"/>
    </source>
</evidence>
<keyword evidence="4" id="KW-1185">Reference proteome</keyword>
<evidence type="ECO:0000313" key="4">
    <source>
        <dbReference type="Proteomes" id="UP000185093"/>
    </source>
</evidence>
<evidence type="ECO:0000259" key="2">
    <source>
        <dbReference type="Pfam" id="PF13938"/>
    </source>
</evidence>
<feature type="domain" description="Putative heavy-metal chelation" evidence="1">
    <location>
        <begin position="105"/>
        <end position="232"/>
    </location>
</feature>
<evidence type="ECO:0008006" key="5">
    <source>
        <dbReference type="Google" id="ProtNLM"/>
    </source>
</evidence>
<dbReference type="Proteomes" id="UP000185093">
    <property type="component" value="Unassembled WGS sequence"/>
</dbReference>
<dbReference type="EMBL" id="FSQZ01000001">
    <property type="protein sequence ID" value="SIN68197.1"/>
    <property type="molecule type" value="Genomic_DNA"/>
</dbReference>
<sequence>MRIFDAILRGLKDFPDGNVSDIVLGWYGSVVVLKDGRYGLGSVPSAKHLETFEISSLQTRHLLRLSAQELAELLVSPYPQEFAIASAAASALASIKVPGIPLEDFLESLNSKKLYIIGYERPLVLLFNNLNLKPCVLDDLSRKPGVLPSWVGPHLLNDADWLWITCQALRDRQMLSLEKLIKNTKKVVLLGPGVPWLPDVLRAMGINFVAQPRPLQDKAREIFNYIAAGGNYWDHELFSWEVHRL</sequence>
<dbReference type="Pfam" id="PF13938">
    <property type="entry name" value="DUF4213"/>
    <property type="match status" value="1"/>
</dbReference>
<protein>
    <recommendedName>
        <fullName evidence="5">Heavy-metal chelation domain-containing protein</fullName>
    </recommendedName>
</protein>
<dbReference type="Gene3D" id="3.30.390.100">
    <property type="match status" value="1"/>
</dbReference>
<feature type="domain" description="DUF4213" evidence="2">
    <location>
        <begin position="14"/>
        <end position="92"/>
    </location>
</feature>
<dbReference type="Gene3D" id="3.40.50.11590">
    <property type="match status" value="1"/>
</dbReference>
<dbReference type="InterPro" id="IPR025251">
    <property type="entry name" value="DUF4213"/>
</dbReference>
<reference evidence="3 4" key="1">
    <citation type="submission" date="2016-11" db="EMBL/GenBank/DDBJ databases">
        <authorList>
            <person name="Varghese N."/>
            <person name="Submissions S."/>
        </authorList>
    </citation>
    <scope>NUCLEOTIDE SEQUENCE [LARGE SCALE GENOMIC DNA]</scope>
    <source>
        <strain evidence="3 4">DSM 20664</strain>
    </source>
</reference>
<dbReference type="RefSeq" id="WP_014807885.1">
    <property type="nucleotide sequence ID" value="NZ_FSQZ01000001.1"/>
</dbReference>
<dbReference type="Pfam" id="PF04016">
    <property type="entry name" value="DUF364"/>
    <property type="match status" value="1"/>
</dbReference>